<evidence type="ECO:0000256" key="8">
    <source>
        <dbReference type="PIRSR" id="PIRSR602324-1"/>
    </source>
</evidence>
<dbReference type="InterPro" id="IPR036909">
    <property type="entry name" value="Cyt_c-like_dom_sf"/>
</dbReference>
<dbReference type="EMBL" id="FNIJ01000013">
    <property type="protein sequence ID" value="SDO61275.1"/>
    <property type="molecule type" value="Genomic_DNA"/>
</dbReference>
<evidence type="ECO:0000256" key="2">
    <source>
        <dbReference type="ARBA" id="ARBA00022448"/>
    </source>
</evidence>
<dbReference type="PRINTS" id="PR00606">
    <property type="entry name" value="CYTCHROMECID"/>
</dbReference>
<feature type="chain" id="PRO_5017396010" description="Cytochrome c-551" evidence="9">
    <location>
        <begin position="22"/>
        <end position="103"/>
    </location>
</feature>
<evidence type="ECO:0000256" key="3">
    <source>
        <dbReference type="ARBA" id="ARBA00022617"/>
    </source>
</evidence>
<dbReference type="AlphaFoldDB" id="A0A1H0KZJ9"/>
<dbReference type="InterPro" id="IPR002324">
    <property type="entry name" value="Cyt_c_ID"/>
</dbReference>
<proteinExistence type="predicted"/>
<evidence type="ECO:0000313" key="11">
    <source>
        <dbReference type="EMBL" id="SDO61275.1"/>
    </source>
</evidence>
<feature type="signal peptide" evidence="9">
    <location>
        <begin position="1"/>
        <end position="21"/>
    </location>
</feature>
<evidence type="ECO:0000256" key="1">
    <source>
        <dbReference type="ARBA" id="ARBA00021020"/>
    </source>
</evidence>
<accession>A0A1H0KZJ9</accession>
<keyword evidence="6 8" id="KW-0408">Iron</keyword>
<feature type="binding site" description="covalent" evidence="8">
    <location>
        <position position="82"/>
    </location>
    <ligand>
        <name>heme c</name>
        <dbReference type="ChEBI" id="CHEBI:61717"/>
    </ligand>
</feature>
<keyword evidence="5" id="KW-0249">Electron transport</keyword>
<dbReference type="RefSeq" id="WP_084311985.1">
    <property type="nucleotide sequence ID" value="NZ_FNIJ01000013.1"/>
</dbReference>
<dbReference type="Pfam" id="PF00034">
    <property type="entry name" value="Cytochrom_C"/>
    <property type="match status" value="1"/>
</dbReference>
<feature type="binding site" description="covalent" evidence="8">
    <location>
        <position position="33"/>
    </location>
    <ligand>
        <name>heme c</name>
        <dbReference type="ChEBI" id="CHEBI:61717"/>
    </ligand>
</feature>
<evidence type="ECO:0000256" key="7">
    <source>
        <dbReference type="ARBA" id="ARBA00031244"/>
    </source>
</evidence>
<dbReference type="Gene3D" id="1.10.760.10">
    <property type="entry name" value="Cytochrome c-like domain"/>
    <property type="match status" value="1"/>
</dbReference>
<keyword evidence="9" id="KW-0732">Signal</keyword>
<organism evidence="11 12">
    <name type="scientific">Pseudomonas jinjuensis</name>
    <dbReference type="NCBI Taxonomy" id="198616"/>
    <lineage>
        <taxon>Bacteria</taxon>
        <taxon>Pseudomonadati</taxon>
        <taxon>Pseudomonadota</taxon>
        <taxon>Gammaproteobacteria</taxon>
        <taxon>Pseudomonadales</taxon>
        <taxon>Pseudomonadaceae</taxon>
        <taxon>Pseudomonas</taxon>
    </lineage>
</organism>
<evidence type="ECO:0000256" key="6">
    <source>
        <dbReference type="ARBA" id="ARBA00023004"/>
    </source>
</evidence>
<feature type="binding site" description="covalent" evidence="8">
    <location>
        <position position="37"/>
    </location>
    <ligand>
        <name>heme c</name>
        <dbReference type="ChEBI" id="CHEBI:61717"/>
    </ligand>
</feature>
<evidence type="ECO:0000256" key="4">
    <source>
        <dbReference type="ARBA" id="ARBA00022723"/>
    </source>
</evidence>
<keyword evidence="12" id="KW-1185">Reference proteome</keyword>
<name>A0A1H0KZJ9_9PSED</name>
<dbReference type="SUPFAM" id="SSF46626">
    <property type="entry name" value="Cytochrome c"/>
    <property type="match status" value="1"/>
</dbReference>
<feature type="domain" description="Cytochrome c" evidence="10">
    <location>
        <begin position="19"/>
        <end position="103"/>
    </location>
</feature>
<keyword evidence="3 8" id="KW-0349">Heme</keyword>
<protein>
    <recommendedName>
        <fullName evidence="1">Cytochrome c-551</fullName>
    </recommendedName>
    <alternativeName>
        <fullName evidence="7">Cytochrome c551</fullName>
    </alternativeName>
</protein>
<reference evidence="12" key="1">
    <citation type="submission" date="2016-10" db="EMBL/GenBank/DDBJ databases">
        <authorList>
            <person name="Varghese N."/>
            <person name="Submissions S."/>
        </authorList>
    </citation>
    <scope>NUCLEOTIDE SEQUENCE [LARGE SCALE GENOMIC DNA]</scope>
    <source>
        <strain evidence="12">JCM 21621</strain>
    </source>
</reference>
<dbReference type="STRING" id="198616.SAMN05216193_113113"/>
<evidence type="ECO:0000313" key="12">
    <source>
        <dbReference type="Proteomes" id="UP000242957"/>
    </source>
</evidence>
<sequence length="103" mass="10960">MNKALLAVLFGGLVFQATAMASPGEDLFKSKPCVGCHTVDSKMIGPPLREVGAKYAAQKDGVDQIVKSITAGSKGKWGQMQMPPNNVTPEEAKTLADWIVTLK</sequence>
<dbReference type="GO" id="GO:0020037">
    <property type="term" value="F:heme binding"/>
    <property type="evidence" value="ECO:0007669"/>
    <property type="project" value="InterPro"/>
</dbReference>
<dbReference type="Proteomes" id="UP000242957">
    <property type="component" value="Unassembled WGS sequence"/>
</dbReference>
<comment type="PTM">
    <text evidence="8">Binds 1 heme c group covalently per subunit.</text>
</comment>
<evidence type="ECO:0000256" key="9">
    <source>
        <dbReference type="SAM" id="SignalP"/>
    </source>
</evidence>
<dbReference type="GO" id="GO:0009055">
    <property type="term" value="F:electron transfer activity"/>
    <property type="evidence" value="ECO:0007669"/>
    <property type="project" value="InterPro"/>
</dbReference>
<dbReference type="OrthoDB" id="9814063at2"/>
<evidence type="ECO:0000259" key="10">
    <source>
        <dbReference type="PROSITE" id="PS51007"/>
    </source>
</evidence>
<gene>
    <name evidence="11" type="ORF">SAMN05216193_113113</name>
</gene>
<keyword evidence="2" id="KW-0813">Transport</keyword>
<keyword evidence="4 8" id="KW-0479">Metal-binding</keyword>
<dbReference type="GO" id="GO:0005506">
    <property type="term" value="F:iron ion binding"/>
    <property type="evidence" value="ECO:0007669"/>
    <property type="project" value="InterPro"/>
</dbReference>
<evidence type="ECO:0000256" key="5">
    <source>
        <dbReference type="ARBA" id="ARBA00022982"/>
    </source>
</evidence>
<dbReference type="InterPro" id="IPR009056">
    <property type="entry name" value="Cyt_c-like_dom"/>
</dbReference>
<dbReference type="PROSITE" id="PS51007">
    <property type="entry name" value="CYTC"/>
    <property type="match status" value="1"/>
</dbReference>